<dbReference type="Proteomes" id="UP000184517">
    <property type="component" value="Unassembled WGS sequence"/>
</dbReference>
<dbReference type="EMBL" id="FQVF01000015">
    <property type="protein sequence ID" value="SHG07701.1"/>
    <property type="molecule type" value="Genomic_DNA"/>
</dbReference>
<dbReference type="OrthoDB" id="8717144at2"/>
<comment type="cofactor">
    <cofactor evidence="1">
        <name>a divalent metal cation</name>
        <dbReference type="ChEBI" id="CHEBI:60240"/>
    </cofactor>
</comment>
<gene>
    <name evidence="6" type="ORF">SAMN02745753_03226</name>
</gene>
<keyword evidence="5" id="KW-0479">Metal-binding</keyword>
<evidence type="ECO:0000256" key="4">
    <source>
        <dbReference type="ARBA" id="ARBA00030169"/>
    </source>
</evidence>
<reference evidence="7" key="1">
    <citation type="submission" date="2016-11" db="EMBL/GenBank/DDBJ databases">
        <authorList>
            <person name="Varghese N."/>
            <person name="Submissions S."/>
        </authorList>
    </citation>
    <scope>NUCLEOTIDE SEQUENCE [LARGE SCALE GENOMIC DNA]</scope>
    <source>
        <strain evidence="7">DSM 16579</strain>
    </source>
</reference>
<dbReference type="STRING" id="1122206.SAMN02745753_03226"/>
<protein>
    <recommendedName>
        <fullName evidence="2">Putative 4-hydroxy-4-methyl-2-oxoglutarate aldolase</fullName>
    </recommendedName>
    <alternativeName>
        <fullName evidence="3">Regulator of ribonuclease activity homolog</fullName>
    </alternativeName>
    <alternativeName>
        <fullName evidence="4">RraA-like protein</fullName>
    </alternativeName>
</protein>
<dbReference type="SUPFAM" id="SSF89562">
    <property type="entry name" value="RraA-like"/>
    <property type="match status" value="1"/>
</dbReference>
<organism evidence="6 7">
    <name type="scientific">Marinomonas polaris DSM 16579</name>
    <dbReference type="NCBI Taxonomy" id="1122206"/>
    <lineage>
        <taxon>Bacteria</taxon>
        <taxon>Pseudomonadati</taxon>
        <taxon>Pseudomonadota</taxon>
        <taxon>Gammaproteobacteria</taxon>
        <taxon>Oceanospirillales</taxon>
        <taxon>Oceanospirillaceae</taxon>
        <taxon>Marinomonas</taxon>
    </lineage>
</organism>
<feature type="binding site" evidence="5">
    <location>
        <begin position="89"/>
        <end position="92"/>
    </location>
    <ligand>
        <name>substrate</name>
    </ligand>
</feature>
<dbReference type="PANTHER" id="PTHR33254:SF4">
    <property type="entry name" value="4-HYDROXY-4-METHYL-2-OXOGLUTARATE ALDOLASE 3-RELATED"/>
    <property type="match status" value="1"/>
</dbReference>
<dbReference type="InterPro" id="IPR005493">
    <property type="entry name" value="RraA/RraA-like"/>
</dbReference>
<sequence length="209" mass="22627">MNTENNIPSAIDQLKSIPTTVISDALGRNRGISGLKKYHQHSLKLVGRALTIKCSPGDNLYVYKALKLVQKGDVLVVDGRGAVNNALMGELIMLQGLKNGCEGFVIDGAIRDVEAFRNTPVYARDTTHFGPFKNGPGEIGVPVSIGGHVVCNGDFIVADDDGVVSFSPEQVDEIIQKSLEILKKEEGIIDQINTNRMDWVDLILNKAGI</sequence>
<dbReference type="AlphaFoldDB" id="A0A1M5GVE2"/>
<dbReference type="InterPro" id="IPR036704">
    <property type="entry name" value="RraA/RraA-like_sf"/>
</dbReference>
<comment type="cofactor">
    <cofactor evidence="5">
        <name>Mg(2+)</name>
        <dbReference type="ChEBI" id="CHEBI:18420"/>
    </cofactor>
</comment>
<dbReference type="CDD" id="cd16841">
    <property type="entry name" value="RraA_family"/>
    <property type="match status" value="1"/>
</dbReference>
<dbReference type="PANTHER" id="PTHR33254">
    <property type="entry name" value="4-HYDROXY-4-METHYL-2-OXOGLUTARATE ALDOLASE 3-RELATED"/>
    <property type="match status" value="1"/>
</dbReference>
<dbReference type="Gene3D" id="3.50.30.40">
    <property type="entry name" value="Ribonuclease E inhibitor RraA/RraA-like"/>
    <property type="match status" value="1"/>
</dbReference>
<keyword evidence="5" id="KW-0460">Magnesium</keyword>
<keyword evidence="7" id="KW-1185">Reference proteome</keyword>
<name>A0A1M5GVE2_9GAMM</name>
<evidence type="ECO:0000313" key="7">
    <source>
        <dbReference type="Proteomes" id="UP000184517"/>
    </source>
</evidence>
<dbReference type="Pfam" id="PF03737">
    <property type="entry name" value="RraA-like"/>
    <property type="match status" value="1"/>
</dbReference>
<feature type="binding site" evidence="5">
    <location>
        <position position="112"/>
    </location>
    <ligand>
        <name>Mg(2+)</name>
        <dbReference type="ChEBI" id="CHEBI:18420"/>
    </ligand>
</feature>
<evidence type="ECO:0000256" key="5">
    <source>
        <dbReference type="PIRSR" id="PIRSR605493-1"/>
    </source>
</evidence>
<accession>A0A1M5GVE2</accession>
<evidence type="ECO:0000256" key="2">
    <source>
        <dbReference type="ARBA" id="ARBA00016549"/>
    </source>
</evidence>
<proteinExistence type="predicted"/>
<evidence type="ECO:0000256" key="3">
    <source>
        <dbReference type="ARBA" id="ARBA00029596"/>
    </source>
</evidence>
<dbReference type="RefSeq" id="WP_072840696.1">
    <property type="nucleotide sequence ID" value="NZ_FQVF01000015.1"/>
</dbReference>
<dbReference type="GO" id="GO:0046872">
    <property type="term" value="F:metal ion binding"/>
    <property type="evidence" value="ECO:0007669"/>
    <property type="project" value="UniProtKB-KW"/>
</dbReference>
<feature type="binding site" evidence="5">
    <location>
        <position position="111"/>
    </location>
    <ligand>
        <name>substrate</name>
    </ligand>
</feature>
<evidence type="ECO:0000313" key="6">
    <source>
        <dbReference type="EMBL" id="SHG07701.1"/>
    </source>
</evidence>
<evidence type="ECO:0000256" key="1">
    <source>
        <dbReference type="ARBA" id="ARBA00001968"/>
    </source>
</evidence>